<reference evidence="1 2" key="1">
    <citation type="submission" date="2020-06" db="EMBL/GenBank/DDBJ databases">
        <title>Transcriptomic and genomic resources for Thalictrum thalictroides and T. hernandezii: Facilitating candidate gene discovery in an emerging model plant lineage.</title>
        <authorList>
            <person name="Arias T."/>
            <person name="Riano-Pachon D.M."/>
            <person name="Di Stilio V.S."/>
        </authorList>
    </citation>
    <scope>NUCLEOTIDE SEQUENCE [LARGE SCALE GENOMIC DNA]</scope>
    <source>
        <strain evidence="2">cv. WT478/WT964</strain>
        <tissue evidence="1">Leaves</tissue>
    </source>
</reference>
<dbReference type="InterPro" id="IPR006553">
    <property type="entry name" value="Leu-rich_rpt_Cys-con_subtyp"/>
</dbReference>
<dbReference type="Gene3D" id="1.25.40.420">
    <property type="match status" value="1"/>
</dbReference>
<comment type="caution">
    <text evidence="1">The sequence shown here is derived from an EMBL/GenBank/DDBJ whole genome shotgun (WGS) entry which is preliminary data.</text>
</comment>
<organism evidence="1 2">
    <name type="scientific">Thalictrum thalictroides</name>
    <name type="common">Rue-anemone</name>
    <name type="synonym">Anemone thalictroides</name>
    <dbReference type="NCBI Taxonomy" id="46969"/>
    <lineage>
        <taxon>Eukaryota</taxon>
        <taxon>Viridiplantae</taxon>
        <taxon>Streptophyta</taxon>
        <taxon>Embryophyta</taxon>
        <taxon>Tracheophyta</taxon>
        <taxon>Spermatophyta</taxon>
        <taxon>Magnoliopsida</taxon>
        <taxon>Ranunculales</taxon>
        <taxon>Ranunculaceae</taxon>
        <taxon>Thalictroideae</taxon>
        <taxon>Thalictrum</taxon>
    </lineage>
</organism>
<name>A0A7J6VC96_THATH</name>
<dbReference type="Proteomes" id="UP000554482">
    <property type="component" value="Unassembled WGS sequence"/>
</dbReference>
<dbReference type="SMART" id="SM00367">
    <property type="entry name" value="LRR_CC"/>
    <property type="match status" value="6"/>
</dbReference>
<protein>
    <submittedName>
        <fullName evidence="1">BTB/POZ domain-containing protein FBL11</fullName>
    </submittedName>
</protein>
<evidence type="ECO:0000313" key="2">
    <source>
        <dbReference type="Proteomes" id="UP000554482"/>
    </source>
</evidence>
<dbReference type="CDD" id="cd18186">
    <property type="entry name" value="BTB_POZ_ZBTB_KLHL-like"/>
    <property type="match status" value="1"/>
</dbReference>
<evidence type="ECO:0000313" key="1">
    <source>
        <dbReference type="EMBL" id="KAF5182281.1"/>
    </source>
</evidence>
<proteinExistence type="predicted"/>
<dbReference type="InterPro" id="IPR032675">
    <property type="entry name" value="LRR_dom_sf"/>
</dbReference>
<dbReference type="Gene3D" id="3.80.10.10">
    <property type="entry name" value="Ribonuclease Inhibitor"/>
    <property type="match status" value="2"/>
</dbReference>
<dbReference type="PANTHER" id="PTHR13318">
    <property type="entry name" value="PARTNER OF PAIRED, ISOFORM B-RELATED"/>
    <property type="match status" value="1"/>
</dbReference>
<dbReference type="SUPFAM" id="SSF52047">
    <property type="entry name" value="RNI-like"/>
    <property type="match status" value="2"/>
</dbReference>
<dbReference type="OrthoDB" id="775260at2759"/>
<gene>
    <name evidence="1" type="ORF">FRX31_028132</name>
</gene>
<keyword evidence="2" id="KW-1185">Reference proteome</keyword>
<sequence length="903" mass="100528">MASSSSSTLNSNNAFVILELKDPLSTETDFYKQKEKKKNEIFISNEDISHFNIPSVHLTSHIIKVEANRKKLIDESSYFRSLLTGNFSESCLDSVSVQWNLEIVMDILKFIHGFGLNISINNFIPLMEMWAISCGSFIEVPYKLISSCIEHPHLTIDSEKHLAEALLDWLETKTRSLDGSSVRVEDNYSDILKVVRVTLLPFWFAAGKKKSCYFSEFADKSISAILDLMNNPSSLRRVLSGGDHDSITIRLTKYTERIDLSGCPQITSALLLLSLLPCSHKMDLMSQERIEKSLTEIANLHMGKYGVPQNMFPTLFEAVCELDVSKCPHLLLEAVIKWFCKSFPSLKIFKASHCSHFKMTTLFHLVQSCPLLNELYLNADISPVIPTQVTTVSTCIDGYRDLDIPSYRVLKERPLAENISKLILEGRTEIDDLDLNYITLFSGSLGYLNLRGCTSVTDIGISKLISKCLNLHSIVACDTNFGNSSILALCSDLPSLECIHGVHSTSLASRLQKLHIGGCKSIDATSLLRLMSHILIVKRLCLRGTFLDDNVTSSFMGSSLERLDVSETVVSGVALARIIRRNPGIKCIKLRDTKNLCHLGGIALAYGSKGENVYVEIGRTCKLEDVEFGWGFSSLSLDNLGPALTSLRHVSVGLGASLSHHALMLLPTVCPLLESVILTFQVISDCIVKTIVESLRQLRVLGLCYCLGDLSPMGFHISMPNVKKLRLERVIPWMTNDDLVILAQNCSSLIELSLSGCRQLNSDSQRTISYGWPGLISLRLEDCGEVTSNGVSHLFDCKAIEDLLLRHSGRGIQRNFIAAATAKMPMLRKVSLDLCDAREGGFESPSYADRCFLSTVTIARCKQQKCAFELQTLEGCRRPVHKESIVMEWNSRGLRTTVVKERL</sequence>
<accession>A0A7J6VC96</accession>
<dbReference type="PANTHER" id="PTHR13318:SF71">
    <property type="entry name" value="BTB_POZ DOMAIN-CONTAINING PROTEIN FBL11"/>
    <property type="match status" value="1"/>
</dbReference>
<dbReference type="EMBL" id="JABWDY010034966">
    <property type="protein sequence ID" value="KAF5182281.1"/>
    <property type="molecule type" value="Genomic_DNA"/>
</dbReference>
<dbReference type="GO" id="GO:0019005">
    <property type="term" value="C:SCF ubiquitin ligase complex"/>
    <property type="evidence" value="ECO:0007669"/>
    <property type="project" value="TreeGrafter"/>
</dbReference>
<dbReference type="AlphaFoldDB" id="A0A7J6VC96"/>
<dbReference type="GO" id="GO:0031146">
    <property type="term" value="P:SCF-dependent proteasomal ubiquitin-dependent protein catabolic process"/>
    <property type="evidence" value="ECO:0007669"/>
    <property type="project" value="TreeGrafter"/>
</dbReference>